<dbReference type="Gene3D" id="2.30.40.10">
    <property type="entry name" value="Urease, subunit C, domain 1"/>
    <property type="match status" value="1"/>
</dbReference>
<feature type="transmembrane region" description="Helical" evidence="2">
    <location>
        <begin position="1050"/>
        <end position="1070"/>
    </location>
</feature>
<dbReference type="InterPro" id="IPR013783">
    <property type="entry name" value="Ig-like_fold"/>
</dbReference>
<dbReference type="InterPro" id="IPR006680">
    <property type="entry name" value="Amidohydro-rel"/>
</dbReference>
<dbReference type="Gene3D" id="3.20.20.140">
    <property type="entry name" value="Metal-dependent hydrolases"/>
    <property type="match status" value="2"/>
</dbReference>
<dbReference type="SUPFAM" id="SSF51338">
    <property type="entry name" value="Composite domain of metallo-dependent hydrolases"/>
    <property type="match status" value="1"/>
</dbReference>
<dbReference type="AlphaFoldDB" id="A0A2M8KEU7"/>
<dbReference type="Gene3D" id="2.60.40.10">
    <property type="entry name" value="Immunoglobulins"/>
    <property type="match status" value="3"/>
</dbReference>
<feature type="domain" description="Fibronectin type-III" evidence="3">
    <location>
        <begin position="676"/>
        <end position="779"/>
    </location>
</feature>
<keyword evidence="2" id="KW-1133">Transmembrane helix</keyword>
<dbReference type="PROSITE" id="PS50853">
    <property type="entry name" value="FN3"/>
    <property type="match status" value="2"/>
</dbReference>
<dbReference type="GO" id="GO:0016810">
    <property type="term" value="F:hydrolase activity, acting on carbon-nitrogen (but not peptide) bonds"/>
    <property type="evidence" value="ECO:0007669"/>
    <property type="project" value="InterPro"/>
</dbReference>
<dbReference type="SUPFAM" id="SSF49265">
    <property type="entry name" value="Fibronectin type III"/>
    <property type="match status" value="2"/>
</dbReference>
<evidence type="ECO:0000313" key="5">
    <source>
        <dbReference type="Proteomes" id="UP000231450"/>
    </source>
</evidence>
<evidence type="ECO:0000259" key="3">
    <source>
        <dbReference type="PROSITE" id="PS50853"/>
    </source>
</evidence>
<dbReference type="SUPFAM" id="SSF51556">
    <property type="entry name" value="Metallo-dependent hydrolases"/>
    <property type="match status" value="1"/>
</dbReference>
<dbReference type="EMBL" id="PFDW01000015">
    <property type="protein sequence ID" value="PJE58446.1"/>
    <property type="molecule type" value="Genomic_DNA"/>
</dbReference>
<dbReference type="Pfam" id="PF00041">
    <property type="entry name" value="fn3"/>
    <property type="match status" value="1"/>
</dbReference>
<dbReference type="InterPro" id="IPR032466">
    <property type="entry name" value="Metal_Hydrolase"/>
</dbReference>
<organism evidence="4 5">
    <name type="scientific">Candidatus Portnoybacteria bacterium CG10_big_fil_rev_8_21_14_0_10_36_7</name>
    <dbReference type="NCBI Taxonomy" id="1974812"/>
    <lineage>
        <taxon>Bacteria</taxon>
        <taxon>Candidatus Portnoyibacteriota</taxon>
    </lineage>
</organism>
<keyword evidence="2" id="KW-0472">Membrane</keyword>
<dbReference type="SMART" id="SM00060">
    <property type="entry name" value="FN3"/>
    <property type="match status" value="2"/>
</dbReference>
<reference evidence="5" key="1">
    <citation type="submission" date="2017-09" db="EMBL/GenBank/DDBJ databases">
        <title>Depth-based differentiation of microbial function through sediment-hosted aquifers and enrichment of novel symbionts in the deep terrestrial subsurface.</title>
        <authorList>
            <person name="Probst A.J."/>
            <person name="Ladd B."/>
            <person name="Jarett J.K."/>
            <person name="Geller-Mcgrath D.E."/>
            <person name="Sieber C.M.K."/>
            <person name="Emerson J.B."/>
            <person name="Anantharaman K."/>
            <person name="Thomas B.C."/>
            <person name="Malmstrom R."/>
            <person name="Stieglmeier M."/>
            <person name="Klingl A."/>
            <person name="Woyke T."/>
            <person name="Ryan C.M."/>
            <person name="Banfield J.F."/>
        </authorList>
    </citation>
    <scope>NUCLEOTIDE SEQUENCE [LARGE SCALE GENOMIC DNA]</scope>
</reference>
<dbReference type="InterPro" id="IPR050287">
    <property type="entry name" value="MTA/SAH_deaminase"/>
</dbReference>
<feature type="transmembrane region" description="Helical" evidence="2">
    <location>
        <begin position="7"/>
        <end position="25"/>
    </location>
</feature>
<dbReference type="CDD" id="cd00063">
    <property type="entry name" value="FN3"/>
    <property type="match status" value="1"/>
</dbReference>
<gene>
    <name evidence="4" type="ORF">COU81_00830</name>
</gene>
<dbReference type="InterPro" id="IPR036116">
    <property type="entry name" value="FN3_sf"/>
</dbReference>
<keyword evidence="2" id="KW-0812">Transmembrane</keyword>
<feature type="domain" description="Fibronectin type-III" evidence="3">
    <location>
        <begin position="572"/>
        <end position="659"/>
    </location>
</feature>
<evidence type="ECO:0000313" key="4">
    <source>
        <dbReference type="EMBL" id="PJE58446.1"/>
    </source>
</evidence>
<dbReference type="InterPro" id="IPR011059">
    <property type="entry name" value="Metal-dep_hydrolase_composite"/>
</dbReference>
<evidence type="ECO:0000256" key="2">
    <source>
        <dbReference type="SAM" id="Phobius"/>
    </source>
</evidence>
<dbReference type="InterPro" id="IPR003961">
    <property type="entry name" value="FN3_dom"/>
</dbReference>
<proteinExistence type="predicted"/>
<comment type="caution">
    <text evidence="4">The sequence shown here is derived from an EMBL/GenBank/DDBJ whole genome shotgun (WGS) entry which is preliminary data.</text>
</comment>
<dbReference type="PANTHER" id="PTHR43794">
    <property type="entry name" value="AMINOHYDROLASE SSNA-RELATED"/>
    <property type="match status" value="1"/>
</dbReference>
<keyword evidence="1" id="KW-0378">Hydrolase</keyword>
<dbReference type="PANTHER" id="PTHR43794:SF11">
    <property type="entry name" value="AMIDOHYDROLASE-RELATED DOMAIN-CONTAINING PROTEIN"/>
    <property type="match status" value="1"/>
</dbReference>
<dbReference type="Pfam" id="PF01979">
    <property type="entry name" value="Amidohydro_1"/>
    <property type="match status" value="1"/>
</dbReference>
<sequence>MEKFTHYLYMLIAVVVVVFLINSFSPQKSEANEIALDSTFFTDLFDSTIGSSSFKLSNLTVVNPTGYSYNQDVLISSAIITSIQPHTATVPDGYTDIDLTGYTVYPSLVNAHDHINLNWMSHTRRFIKESAQAWISDLPNHASYLSAQAEKAHFDTFYKNILSAYKQIFSGVTAVDSFQTTNANKVFISVRQPNAYYTHSVYFNNHDPSGWDLALAIATVRDYYYGDAVATGGVGASPWFIHVEEGVDAVTKQELDALKDGDVLKPNTVLVHALGFDDQDALDVASAGASIVWVPYSVWFITDAVADIRTWLDDGINVAMGTDSQSSGSVNMLNELRFAKDIVPSLTYQEIMTMATINGAKAMQVNNTIGTIEVGKDADMLIARTSFSDPYESFVKLASEDIVLLLRNGRPLYGDSSALMSPFYSHLNKSETVTVNGVSKFIVGYPTTLINNINTHLGYNKNFEYMPYDKDVSIPALSTPVITSPNGGSDYSTTQPTITLSGTVDSNANNVLINWSETPIALSGGQTTWSQDIALSAGVNYFEVRAEKDDTGSGIYSNFDKLVITYLPLPSVPSAPTVSADSYSQISISWPSVSDATSYYIYRSDSPSGTYSNIGFSSEASFTDTGLSAGTTYNYKISAVNSNGESSQSTSASAKTTILAGKRIVQSSDSGGSVISPLPPTNLSAVAGAGQVKLIWDASSTVDQFYIFRRDGEEYPYLASVTSTLSVASSTSTSLAKMEYIDSGLENGTSYSYLLSSVDALGNMSDPTDAVSATPTAPLIPVIIKINNGQANTTNTKLSLSIEAKNASNMLLSEDKLFTNATTWAPYVTSTSWITEASEGLKTIYVKFKNKLGEISKIISDDIFFGEIIVEKPKVIPKVTEISVAVSEGDLVKTPDHYNVYVAKYINDKRFRRVIANPNVFNSYKHFSWKKIKMVPSNEINYFETSDLVRAIDDPRVYLLVDEDGDNFTKQWVNMTYEQFITSGYDPDAIFVINIKERDVYTTGEDILYVEPLIIKNEPTATITKDTNASSTDNLGTALVPLSNILLDNYASIFVSAISILILGLSALWLSSSTK</sequence>
<evidence type="ECO:0000256" key="1">
    <source>
        <dbReference type="ARBA" id="ARBA00022801"/>
    </source>
</evidence>
<protein>
    <recommendedName>
        <fullName evidence="3">Fibronectin type-III domain-containing protein</fullName>
    </recommendedName>
</protein>
<name>A0A2M8KEU7_9BACT</name>
<accession>A0A2M8KEU7</accession>
<dbReference type="Proteomes" id="UP000231450">
    <property type="component" value="Unassembled WGS sequence"/>
</dbReference>